<evidence type="ECO:0000313" key="2">
    <source>
        <dbReference type="EMBL" id="MFL0252885.1"/>
    </source>
</evidence>
<evidence type="ECO:0000313" key="3">
    <source>
        <dbReference type="Proteomes" id="UP001623592"/>
    </source>
</evidence>
<name>A0ABW8TLE9_9CLOT</name>
<organism evidence="2 3">
    <name type="scientific">Clostridium neuense</name>
    <dbReference type="NCBI Taxonomy" id="1728934"/>
    <lineage>
        <taxon>Bacteria</taxon>
        <taxon>Bacillati</taxon>
        <taxon>Bacillota</taxon>
        <taxon>Clostridia</taxon>
        <taxon>Eubacteriales</taxon>
        <taxon>Clostridiaceae</taxon>
        <taxon>Clostridium</taxon>
    </lineage>
</organism>
<comment type="caution">
    <text evidence="2">The sequence shown here is derived from an EMBL/GenBank/DDBJ whole genome shotgun (WGS) entry which is preliminary data.</text>
</comment>
<dbReference type="EMBL" id="JBJIAA010000022">
    <property type="protein sequence ID" value="MFL0252885.1"/>
    <property type="molecule type" value="Genomic_DNA"/>
</dbReference>
<protein>
    <submittedName>
        <fullName evidence="2">Zinc ribbon domain-containing protein</fullName>
    </submittedName>
</protein>
<feature type="domain" description="Putative zinc ribbon" evidence="1">
    <location>
        <begin position="6"/>
        <end position="85"/>
    </location>
</feature>
<dbReference type="RefSeq" id="WP_406789543.1">
    <property type="nucleotide sequence ID" value="NZ_JBJIAA010000022.1"/>
</dbReference>
<dbReference type="Pfam" id="PF12674">
    <property type="entry name" value="Zn_ribbon_2"/>
    <property type="match status" value="1"/>
</dbReference>
<keyword evidence="3" id="KW-1185">Reference proteome</keyword>
<accession>A0ABW8TLE9</accession>
<dbReference type="Proteomes" id="UP001623592">
    <property type="component" value="Unassembled WGS sequence"/>
</dbReference>
<sequence>MAEVTMCQSCGLPFNKEHAHFIATEPDGSKSIYCTNCYKEGKFIDPNISMEEMIELIVPVLGKAIGEEEARKEMTALLPTLKRWKKA</sequence>
<reference evidence="2 3" key="1">
    <citation type="submission" date="2024-11" db="EMBL/GenBank/DDBJ databases">
        <authorList>
            <person name="Heng Y.C."/>
            <person name="Lim A.C.H."/>
            <person name="Lee J.K.Y."/>
            <person name="Kittelmann S."/>
        </authorList>
    </citation>
    <scope>NUCLEOTIDE SEQUENCE [LARGE SCALE GENOMIC DNA]</scope>
    <source>
        <strain evidence="2 3">WILCCON 0114</strain>
    </source>
</reference>
<evidence type="ECO:0000259" key="1">
    <source>
        <dbReference type="Pfam" id="PF12674"/>
    </source>
</evidence>
<proteinExistence type="predicted"/>
<dbReference type="InterPro" id="IPR025868">
    <property type="entry name" value="Zn_ribbon_dom_put"/>
</dbReference>
<gene>
    <name evidence="2" type="ORF">ACJDT4_20980</name>
</gene>